<dbReference type="SUPFAM" id="SSF52047">
    <property type="entry name" value="RNI-like"/>
    <property type="match status" value="1"/>
</dbReference>
<proteinExistence type="predicted"/>
<organism evidence="1">
    <name type="scientific">Harvfovirus sp</name>
    <dbReference type="NCBI Taxonomy" id="2487768"/>
    <lineage>
        <taxon>Viruses</taxon>
        <taxon>Varidnaviria</taxon>
        <taxon>Bamfordvirae</taxon>
        <taxon>Nucleocytoviricota</taxon>
        <taxon>Megaviricetes</taxon>
        <taxon>Imitervirales</taxon>
        <taxon>Mimiviridae</taxon>
        <taxon>Klosneuvirinae</taxon>
    </lineage>
</organism>
<sequence length="435" mass="49583">MTTMFKIDLITNKELLYLSMTIKWTMENIELALNQSHDGSIALSIAPERTKISADVLYAIHGTIEGQRIEICRNSSLKQINDIFLNLTDKYSINYIFAAFFEISSPFLSLLECCTKITKLAISGCTSCFNIKKILLKSHIKHLSLTSTSISCDDLGYILEKGICSLELRKISLVSATEGLIFKGTSNDHSPDKYQPTAEEFSNLVDKFSSSEITSIDFSDSDNKFPEILFSSTNTSLKNLYYTPIRPYRLIIPESMYPLFEKFISKHPNLRDLRTSESIVSRIVAGLLASPELERIELNINSTYSGEKKNNFASLSELIKKTKKIKDFTLIHRISPMALIEGPPYPNVNSLTKIFDAITENDSIELFDCSVHSFDDIIDFIKKVPYTSKSLLKATLRYAYCPRENENLESEIFNTKYNNYQRMIDKLIEEKNYSM</sequence>
<protein>
    <submittedName>
        <fullName evidence="1">Uncharacterized protein</fullName>
    </submittedName>
</protein>
<evidence type="ECO:0000313" key="1">
    <source>
        <dbReference type="EMBL" id="AYV81482.1"/>
    </source>
</evidence>
<reference evidence="1" key="1">
    <citation type="submission" date="2018-10" db="EMBL/GenBank/DDBJ databases">
        <title>Hidden diversity of soil giant viruses.</title>
        <authorList>
            <person name="Schulz F."/>
            <person name="Alteio L."/>
            <person name="Goudeau D."/>
            <person name="Ryan E.M."/>
            <person name="Malmstrom R.R."/>
            <person name="Blanchard J."/>
            <person name="Woyke T."/>
        </authorList>
    </citation>
    <scope>NUCLEOTIDE SEQUENCE</scope>
    <source>
        <strain evidence="1">HAV1</strain>
    </source>
</reference>
<name>A0A3G5A2P3_9VIRU</name>
<dbReference type="EMBL" id="MK072278">
    <property type="protein sequence ID" value="AYV81482.1"/>
    <property type="molecule type" value="Genomic_DNA"/>
</dbReference>
<accession>A0A3G5A2P3</accession>
<gene>
    <name evidence="1" type="ORF">Harvfovirus36_13</name>
</gene>